<reference evidence="3" key="1">
    <citation type="journal article" date="2023" name="PLoS Negl. Trop. Dis.">
        <title>A genome sequence for Biomphalaria pfeifferi, the major vector snail for the human-infecting parasite Schistosoma mansoni.</title>
        <authorList>
            <person name="Bu L."/>
            <person name="Lu L."/>
            <person name="Laidemitt M.R."/>
            <person name="Zhang S.M."/>
            <person name="Mutuku M."/>
            <person name="Mkoji G."/>
            <person name="Steinauer M."/>
            <person name="Loker E.S."/>
        </authorList>
    </citation>
    <scope>NUCLEOTIDE SEQUENCE</scope>
    <source>
        <strain evidence="3">KasaAsao</strain>
    </source>
</reference>
<feature type="domain" description="DBB" evidence="2">
    <location>
        <begin position="189"/>
        <end position="303"/>
    </location>
</feature>
<dbReference type="AlphaFoldDB" id="A0AAD8C3H0"/>
<evidence type="ECO:0000313" key="4">
    <source>
        <dbReference type="Proteomes" id="UP001233172"/>
    </source>
</evidence>
<protein>
    <submittedName>
        <fullName evidence="3">Phosphoinositide 3-kinase adapter protein 1</fullName>
    </submittedName>
</protein>
<feature type="non-terminal residue" evidence="3">
    <location>
        <position position="1"/>
    </location>
</feature>
<feature type="region of interest" description="Disordered" evidence="1">
    <location>
        <begin position="406"/>
        <end position="430"/>
    </location>
</feature>
<dbReference type="InterPro" id="IPR017893">
    <property type="entry name" value="DBB_domain"/>
</dbReference>
<feature type="compositionally biased region" description="Basic and acidic residues" evidence="1">
    <location>
        <begin position="406"/>
        <end position="417"/>
    </location>
</feature>
<dbReference type="EMBL" id="JASAOG010000012">
    <property type="protein sequence ID" value="KAK0065787.1"/>
    <property type="molecule type" value="Genomic_DNA"/>
</dbReference>
<feature type="compositionally biased region" description="Low complexity" evidence="1">
    <location>
        <begin position="774"/>
        <end position="807"/>
    </location>
</feature>
<dbReference type="PANTHER" id="PTHR16267:SF11">
    <property type="entry name" value="STUMPS, ISOFORM E"/>
    <property type="match status" value="1"/>
</dbReference>
<comment type="caution">
    <text evidence="3">The sequence shown here is derived from an EMBL/GenBank/DDBJ whole genome shotgun (WGS) entry which is preliminary data.</text>
</comment>
<evidence type="ECO:0000256" key="1">
    <source>
        <dbReference type="SAM" id="MobiDB-lite"/>
    </source>
</evidence>
<reference evidence="3" key="2">
    <citation type="submission" date="2023-04" db="EMBL/GenBank/DDBJ databases">
        <authorList>
            <person name="Bu L."/>
            <person name="Lu L."/>
            <person name="Laidemitt M.R."/>
            <person name="Zhang S.M."/>
            <person name="Mutuku M."/>
            <person name="Mkoji G."/>
            <person name="Steinauer M."/>
            <person name="Loker E.S."/>
        </authorList>
    </citation>
    <scope>NUCLEOTIDE SEQUENCE</scope>
    <source>
        <strain evidence="3">KasaAsao</strain>
        <tissue evidence="3">Whole Snail</tissue>
    </source>
</reference>
<feature type="region of interest" description="Disordered" evidence="1">
    <location>
        <begin position="602"/>
        <end position="643"/>
    </location>
</feature>
<keyword evidence="4" id="KW-1185">Reference proteome</keyword>
<feature type="compositionally biased region" description="Polar residues" evidence="1">
    <location>
        <begin position="485"/>
        <end position="494"/>
    </location>
</feature>
<dbReference type="PANTHER" id="PTHR16267">
    <property type="entry name" value="BANK1/PIK3AP1 FAMILY MEMBER"/>
    <property type="match status" value="1"/>
</dbReference>
<organism evidence="3 4">
    <name type="scientific">Biomphalaria pfeifferi</name>
    <name type="common">Bloodfluke planorb</name>
    <name type="synonym">Freshwater snail</name>
    <dbReference type="NCBI Taxonomy" id="112525"/>
    <lineage>
        <taxon>Eukaryota</taxon>
        <taxon>Metazoa</taxon>
        <taxon>Spiralia</taxon>
        <taxon>Lophotrochozoa</taxon>
        <taxon>Mollusca</taxon>
        <taxon>Gastropoda</taxon>
        <taxon>Heterobranchia</taxon>
        <taxon>Euthyneura</taxon>
        <taxon>Panpulmonata</taxon>
        <taxon>Hygrophila</taxon>
        <taxon>Lymnaeoidea</taxon>
        <taxon>Planorbidae</taxon>
        <taxon>Biomphalaria</taxon>
    </lineage>
</organism>
<name>A0AAD8C3H0_BIOPF</name>
<proteinExistence type="predicted"/>
<feature type="compositionally biased region" description="Basic and acidic residues" evidence="1">
    <location>
        <begin position="472"/>
        <end position="482"/>
    </location>
</feature>
<evidence type="ECO:0000313" key="3">
    <source>
        <dbReference type="EMBL" id="KAK0065787.1"/>
    </source>
</evidence>
<feature type="region of interest" description="Disordered" evidence="1">
    <location>
        <begin position="543"/>
        <end position="569"/>
    </location>
</feature>
<dbReference type="Proteomes" id="UP001233172">
    <property type="component" value="Unassembled WGS sequence"/>
</dbReference>
<dbReference type="Pfam" id="PF14545">
    <property type="entry name" value="DBB"/>
    <property type="match status" value="1"/>
</dbReference>
<evidence type="ECO:0000259" key="2">
    <source>
        <dbReference type="Pfam" id="PF14545"/>
    </source>
</evidence>
<feature type="compositionally biased region" description="Pro residues" evidence="1">
    <location>
        <begin position="616"/>
        <end position="643"/>
    </location>
</feature>
<feature type="region of interest" description="Disordered" evidence="1">
    <location>
        <begin position="451"/>
        <end position="511"/>
    </location>
</feature>
<feature type="region of interest" description="Disordered" evidence="1">
    <location>
        <begin position="774"/>
        <end position="813"/>
    </location>
</feature>
<sequence length="850" mass="93397">AYSWNVTCQSSCHAFQKPADFRIFYVSDGTAVAEAIHKKLSGGDRYNLVVDLYDLQRHSTSGSSGSLQPTSPLPPAHITVLVVTPSMIEFLKGLDDNDREIALIKENGEKPLVALSFHVEIEVVQSFIPSIFQDMQCFHIEAIGKQSNSFGPCIIALISFLEQQQEPMPVPSLKKCRLVPATPVLAGDTIHILLETNLVSSLEIGLLSLSFDNGFQLTIRRSVDGRYEFQAPECHLNKLQVDIFSACGQTIGTEIIMYKDKMDILSSLLEDLVNPNEFLAQSLRLNETSSEAVDKFLSEMFSKADLSIWPKKIDVDIDATIKANYLDRHSCAKSPQEMPTILHLAAKYNLLMLAETLSMQPFSFHALQIKNKDGLTPEKLALKYEHIQMADFLEAFYEIRKMSYESTKSKEGTTPKETEEDQGCAQGSTESDYMTMTALQLSSVPKHSYDKFLPKPATSPTIDGSIKHGRYHSLDSSDKTMEEINVSQPLNMPTRSRKGRESPESPGVSTVARAVTPPRLEQTLKVFVSQQFEEVDQQIQPGTYIKGKSVQKGNKPMPSRCRRSSVSTAQFYSPRSIPLKASQSLQALNEISLTEEVVPPLPRRSKNVSLSSKSPVAPPKPVSPVQPPPLPLTLPPPLPSTLPPPFPSITPPQARFPITCHSPPPPLPAKLPLLSPTQSQPMNVYFDANKDNGDHIYDRISVVESDLVKSTVDDQSCLRTKTSNGKQSFRRIVCVDNPNQQSSVVQASVIIPIPPLSISPGTSTSTLISSEISPTITSTPASPTITSTPASPTITSTPASPTSPLPEQQSKSPSIFSTIFKLSRSKSKLHRASKDQITKIGLTKQATLSH</sequence>
<accession>A0AAD8C3H0</accession>
<dbReference type="InterPro" id="IPR052446">
    <property type="entry name" value="B-cell_PI3K-Signaling_Adptrs"/>
</dbReference>
<gene>
    <name evidence="3" type="ORF">Bpfe_004584</name>
</gene>
<dbReference type="GO" id="GO:0005102">
    <property type="term" value="F:signaling receptor binding"/>
    <property type="evidence" value="ECO:0007669"/>
    <property type="project" value="TreeGrafter"/>
</dbReference>